<dbReference type="AlphaFoldDB" id="D5G9P9"/>
<accession>D5G9P9</accession>
<evidence type="ECO:0000313" key="3">
    <source>
        <dbReference type="Proteomes" id="UP000006911"/>
    </source>
</evidence>
<feature type="signal peptide" evidence="1">
    <location>
        <begin position="1"/>
        <end position="23"/>
    </location>
</feature>
<keyword evidence="1" id="KW-0732">Signal</keyword>
<reference evidence="2 3" key="1">
    <citation type="journal article" date="2010" name="Nature">
        <title>Perigord black truffle genome uncovers evolutionary origins and mechanisms of symbiosis.</title>
        <authorList>
            <person name="Martin F."/>
            <person name="Kohler A."/>
            <person name="Murat C."/>
            <person name="Balestrini R."/>
            <person name="Coutinho P.M."/>
            <person name="Jaillon O."/>
            <person name="Montanini B."/>
            <person name="Morin E."/>
            <person name="Noel B."/>
            <person name="Percudani R."/>
            <person name="Porcel B."/>
            <person name="Rubini A."/>
            <person name="Amicucci A."/>
            <person name="Amselem J."/>
            <person name="Anthouard V."/>
            <person name="Arcioni S."/>
            <person name="Artiguenave F."/>
            <person name="Aury J.M."/>
            <person name="Ballario P."/>
            <person name="Bolchi A."/>
            <person name="Brenna A."/>
            <person name="Brun A."/>
            <person name="Buee M."/>
            <person name="Cantarel B."/>
            <person name="Chevalier G."/>
            <person name="Couloux A."/>
            <person name="Da Silva C."/>
            <person name="Denoeud F."/>
            <person name="Duplessis S."/>
            <person name="Ghignone S."/>
            <person name="Hilselberger B."/>
            <person name="Iotti M."/>
            <person name="Marcais B."/>
            <person name="Mello A."/>
            <person name="Miranda M."/>
            <person name="Pacioni G."/>
            <person name="Quesneville H."/>
            <person name="Riccioni C."/>
            <person name="Ruotolo R."/>
            <person name="Splivallo R."/>
            <person name="Stocchi V."/>
            <person name="Tisserant E."/>
            <person name="Viscomi A.R."/>
            <person name="Zambonelli A."/>
            <person name="Zampieri E."/>
            <person name="Henrissat B."/>
            <person name="Lebrun M.H."/>
            <person name="Paolocci F."/>
            <person name="Bonfante P."/>
            <person name="Ottonello S."/>
            <person name="Wincker P."/>
        </authorList>
    </citation>
    <scope>NUCLEOTIDE SEQUENCE [LARGE SCALE GENOMIC DNA]</scope>
    <source>
        <strain evidence="2 3">Mel28</strain>
    </source>
</reference>
<dbReference type="KEGG" id="tml:GSTUM_00005014001"/>
<name>D5G9P9_TUBMM</name>
<dbReference type="RefSeq" id="XP_002837051.1">
    <property type="nucleotide sequence ID" value="XM_002837005.1"/>
</dbReference>
<sequence>MIRGSMFGQEAVFLAMLVIGLHSSPCGLPEPQAEAVLWGSWQQHSFMNPNFRTVIVCAGALRVSGIVNFGWLICREKCEYGWRFHSSRLGGT</sequence>
<keyword evidence="3" id="KW-1185">Reference proteome</keyword>
<evidence type="ECO:0000256" key="1">
    <source>
        <dbReference type="SAM" id="SignalP"/>
    </source>
</evidence>
<dbReference type="GeneID" id="9185379"/>
<dbReference type="Proteomes" id="UP000006911">
    <property type="component" value="Unassembled WGS sequence"/>
</dbReference>
<feature type="chain" id="PRO_5003072655" evidence="1">
    <location>
        <begin position="24"/>
        <end position="92"/>
    </location>
</feature>
<gene>
    <name evidence="2" type="ORF">GSTUM_00005014001</name>
</gene>
<dbReference type="InParanoid" id="D5G9P9"/>
<protein>
    <submittedName>
        <fullName evidence="2">(Perigord truffle) hypothetical protein</fullName>
    </submittedName>
</protein>
<dbReference type="EMBL" id="FN430064">
    <property type="protein sequence ID" value="CAZ81242.1"/>
    <property type="molecule type" value="Genomic_DNA"/>
</dbReference>
<proteinExistence type="predicted"/>
<dbReference type="HOGENOM" id="CLU_2414899_0_0_1"/>
<organism evidence="2 3">
    <name type="scientific">Tuber melanosporum (strain Mel28)</name>
    <name type="common">Perigord black truffle</name>
    <dbReference type="NCBI Taxonomy" id="656061"/>
    <lineage>
        <taxon>Eukaryota</taxon>
        <taxon>Fungi</taxon>
        <taxon>Dikarya</taxon>
        <taxon>Ascomycota</taxon>
        <taxon>Pezizomycotina</taxon>
        <taxon>Pezizomycetes</taxon>
        <taxon>Pezizales</taxon>
        <taxon>Tuberaceae</taxon>
        <taxon>Tuber</taxon>
    </lineage>
</organism>
<evidence type="ECO:0000313" key="2">
    <source>
        <dbReference type="EMBL" id="CAZ81242.1"/>
    </source>
</evidence>